<reference evidence="2" key="1">
    <citation type="submission" date="2016-10" db="EMBL/GenBank/DDBJ databases">
        <authorList>
            <person name="Varghese N."/>
            <person name="Submissions S."/>
        </authorList>
    </citation>
    <scope>NUCLEOTIDE SEQUENCE [LARGE SCALE GENOMIC DNA]</scope>
    <source>
        <strain evidence="2">S9</strain>
    </source>
</reference>
<evidence type="ECO:0000313" key="2">
    <source>
        <dbReference type="Proteomes" id="UP000198571"/>
    </source>
</evidence>
<proteinExistence type="predicted"/>
<gene>
    <name evidence="1" type="ORF">SAMN05518684_102123</name>
</gene>
<accession>A0A1H9QBT8</accession>
<evidence type="ECO:0000313" key="1">
    <source>
        <dbReference type="EMBL" id="SER57625.1"/>
    </source>
</evidence>
<keyword evidence="2" id="KW-1185">Reference proteome</keyword>
<dbReference type="EMBL" id="FOGT01000002">
    <property type="protein sequence ID" value="SER57625.1"/>
    <property type="molecule type" value="Genomic_DNA"/>
</dbReference>
<dbReference type="Proteomes" id="UP000198571">
    <property type="component" value="Unassembled WGS sequence"/>
</dbReference>
<dbReference type="RefSeq" id="WP_093047460.1">
    <property type="nucleotide sequence ID" value="NZ_FOGT01000002.1"/>
</dbReference>
<sequence>MKKVNEALAVILEDWQRMQETEGDEGVEAAERFEANFYEFAREFKRWYHSLDHPPRTLDELESMEEVSQIQEVLPGPLQLNFMIEMEEIIDGIDTQRFD</sequence>
<dbReference type="STRING" id="1601833.SAMN05518684_102123"/>
<dbReference type="OrthoDB" id="2382111at2"/>
<organism evidence="1 2">
    <name type="scientific">Salipaludibacillus aurantiacus</name>
    <dbReference type="NCBI Taxonomy" id="1601833"/>
    <lineage>
        <taxon>Bacteria</taxon>
        <taxon>Bacillati</taxon>
        <taxon>Bacillota</taxon>
        <taxon>Bacilli</taxon>
        <taxon>Bacillales</taxon>
        <taxon>Bacillaceae</taxon>
    </lineage>
</organism>
<name>A0A1H9QBT8_9BACI</name>
<dbReference type="AlphaFoldDB" id="A0A1H9QBT8"/>
<protein>
    <submittedName>
        <fullName evidence="1">Uncharacterized protein</fullName>
    </submittedName>
</protein>